<feature type="compositionally biased region" description="Polar residues" evidence="1">
    <location>
        <begin position="38"/>
        <end position="47"/>
    </location>
</feature>
<organism evidence="2 3">
    <name type="scientific">Sporosarcina psychrophila</name>
    <name type="common">Bacillus psychrophilus</name>
    <dbReference type="NCBI Taxonomy" id="1476"/>
    <lineage>
        <taxon>Bacteria</taxon>
        <taxon>Bacillati</taxon>
        <taxon>Bacillota</taxon>
        <taxon>Bacilli</taxon>
        <taxon>Bacillales</taxon>
        <taxon>Caryophanaceae</taxon>
        <taxon>Sporosarcina</taxon>
    </lineage>
</organism>
<reference evidence="2" key="1">
    <citation type="journal article" date="2021" name="PeerJ">
        <title>Extensive microbial diversity within the chicken gut microbiome revealed by metagenomics and culture.</title>
        <authorList>
            <person name="Gilroy R."/>
            <person name="Ravi A."/>
            <person name="Getino M."/>
            <person name="Pursley I."/>
            <person name="Horton D.L."/>
            <person name="Alikhan N.F."/>
            <person name="Baker D."/>
            <person name="Gharbi K."/>
            <person name="Hall N."/>
            <person name="Watson M."/>
            <person name="Adriaenssens E.M."/>
            <person name="Foster-Nyarko E."/>
            <person name="Jarju S."/>
            <person name="Secka A."/>
            <person name="Antonio M."/>
            <person name="Oren A."/>
            <person name="Chaudhuri R.R."/>
            <person name="La Ragione R."/>
            <person name="Hildebrand F."/>
            <person name="Pallen M.J."/>
        </authorList>
    </citation>
    <scope>NUCLEOTIDE SEQUENCE</scope>
    <source>
        <strain evidence="2">CHK171-7178</strain>
    </source>
</reference>
<protein>
    <submittedName>
        <fullName evidence="2">Uncharacterized protein</fullName>
    </submittedName>
</protein>
<dbReference type="AlphaFoldDB" id="A0A921FYP1"/>
<dbReference type="Proteomes" id="UP000698173">
    <property type="component" value="Unassembled WGS sequence"/>
</dbReference>
<feature type="region of interest" description="Disordered" evidence="1">
    <location>
        <begin position="23"/>
        <end position="47"/>
    </location>
</feature>
<gene>
    <name evidence="2" type="ORF">K8V56_06820</name>
</gene>
<name>A0A921FYP1_SPOPS</name>
<evidence type="ECO:0000313" key="3">
    <source>
        <dbReference type="Proteomes" id="UP000698173"/>
    </source>
</evidence>
<evidence type="ECO:0000313" key="2">
    <source>
        <dbReference type="EMBL" id="HJF31476.1"/>
    </source>
</evidence>
<accession>A0A921FYP1</accession>
<reference evidence="2" key="2">
    <citation type="submission" date="2021-09" db="EMBL/GenBank/DDBJ databases">
        <authorList>
            <person name="Gilroy R."/>
        </authorList>
    </citation>
    <scope>NUCLEOTIDE SEQUENCE</scope>
    <source>
        <strain evidence="2">CHK171-7178</strain>
    </source>
</reference>
<comment type="caution">
    <text evidence="2">The sequence shown here is derived from an EMBL/GenBank/DDBJ whole genome shotgun (WGS) entry which is preliminary data.</text>
</comment>
<sequence length="47" mass="5209">MVKAFEFMAIRQIVMAREAIHGNSSGIHGESPQIHGNPENSHISHQN</sequence>
<proteinExistence type="predicted"/>
<dbReference type="EMBL" id="DYWT01000112">
    <property type="protein sequence ID" value="HJF31476.1"/>
    <property type="molecule type" value="Genomic_DNA"/>
</dbReference>
<evidence type="ECO:0000256" key="1">
    <source>
        <dbReference type="SAM" id="MobiDB-lite"/>
    </source>
</evidence>